<reference evidence="1" key="1">
    <citation type="submission" date="2015-04" db="UniProtKB">
        <authorList>
            <consortium name="EnsemblPlants"/>
        </authorList>
    </citation>
    <scope>IDENTIFICATION</scope>
    <source>
        <strain evidence="1">SL10</strain>
    </source>
</reference>
<organism evidence="1">
    <name type="scientific">Oryza nivara</name>
    <name type="common">Indian wild rice</name>
    <name type="synonym">Oryza sativa f. spontanea</name>
    <dbReference type="NCBI Taxonomy" id="4536"/>
    <lineage>
        <taxon>Eukaryota</taxon>
        <taxon>Viridiplantae</taxon>
        <taxon>Streptophyta</taxon>
        <taxon>Embryophyta</taxon>
        <taxon>Tracheophyta</taxon>
        <taxon>Spermatophyta</taxon>
        <taxon>Magnoliopsida</taxon>
        <taxon>Liliopsida</taxon>
        <taxon>Poales</taxon>
        <taxon>Poaceae</taxon>
        <taxon>BOP clade</taxon>
        <taxon>Oryzoideae</taxon>
        <taxon>Oryzeae</taxon>
        <taxon>Oryzinae</taxon>
        <taxon>Oryza</taxon>
    </lineage>
</organism>
<reference evidence="1" key="2">
    <citation type="submission" date="2018-04" db="EMBL/GenBank/DDBJ databases">
        <title>OnivRS2 (Oryza nivara Reference Sequence Version 2).</title>
        <authorList>
            <person name="Zhang J."/>
            <person name="Kudrna D."/>
            <person name="Lee S."/>
            <person name="Talag J."/>
            <person name="Rajasekar S."/>
            <person name="Welchert J."/>
            <person name="Hsing Y.-I."/>
            <person name="Wing R.A."/>
        </authorList>
    </citation>
    <scope>NUCLEOTIDE SEQUENCE [LARGE SCALE GENOMIC DNA]</scope>
    <source>
        <strain evidence="1">SL10</strain>
    </source>
</reference>
<dbReference type="HOGENOM" id="CLU_1638045_0_0_1"/>
<dbReference type="Proteomes" id="UP000006591">
    <property type="component" value="Chromosome 4"/>
</dbReference>
<evidence type="ECO:0000313" key="2">
    <source>
        <dbReference type="Proteomes" id="UP000006591"/>
    </source>
</evidence>
<proteinExistence type="predicted"/>
<protein>
    <submittedName>
        <fullName evidence="1">Uncharacterized protein</fullName>
    </submittedName>
</protein>
<accession>A0A0E0GZ66</accession>
<dbReference type="EnsemblPlants" id="ONIVA04G06240.1">
    <property type="protein sequence ID" value="ONIVA04G06240.1"/>
    <property type="gene ID" value="ONIVA04G06240"/>
</dbReference>
<name>A0A0E0GZ66_ORYNI</name>
<dbReference type="AlphaFoldDB" id="A0A0E0GZ66"/>
<dbReference type="Gramene" id="ONIVA04G06240.1">
    <property type="protein sequence ID" value="ONIVA04G06240.1"/>
    <property type="gene ID" value="ONIVA04G06240"/>
</dbReference>
<sequence length="162" mass="18154">MANLEALKINSYTNCLENMDFLGRLRGLTLLFLAKFLHSKICHVKQTCAVTKQLYGSILFSAVKRADIIQYGKTSTNQHGDLRQGEQNKAMKRTADLGMKRGNVGASLKAPKAWVPWSSGQHCKNPMLAKGRELFKDAFLTLNPAPKTSYENAKELFLNNTY</sequence>
<evidence type="ECO:0000313" key="1">
    <source>
        <dbReference type="EnsemblPlants" id="ONIVA04G06240.1"/>
    </source>
</evidence>
<keyword evidence="2" id="KW-1185">Reference proteome</keyword>